<feature type="signal peptide" evidence="1">
    <location>
        <begin position="1"/>
        <end position="35"/>
    </location>
</feature>
<evidence type="ECO:0000313" key="2">
    <source>
        <dbReference type="EMBL" id="RJG03157.1"/>
    </source>
</evidence>
<reference evidence="3" key="1">
    <citation type="submission" date="2018-09" db="EMBL/GenBank/DDBJ databases">
        <authorList>
            <person name="Zhu H."/>
        </authorList>
    </citation>
    <scope>NUCLEOTIDE SEQUENCE [LARGE SCALE GENOMIC DNA]</scope>
    <source>
        <strain evidence="3">K1S02-23</strain>
    </source>
</reference>
<feature type="chain" id="PRO_5017458668" evidence="1">
    <location>
        <begin position="36"/>
        <end position="547"/>
    </location>
</feature>
<organism evidence="2 3">
    <name type="scientific">Noviherbaspirillum sedimenti</name>
    <dbReference type="NCBI Taxonomy" id="2320865"/>
    <lineage>
        <taxon>Bacteria</taxon>
        <taxon>Pseudomonadati</taxon>
        <taxon>Pseudomonadota</taxon>
        <taxon>Betaproteobacteria</taxon>
        <taxon>Burkholderiales</taxon>
        <taxon>Oxalobacteraceae</taxon>
        <taxon>Noviherbaspirillum</taxon>
    </lineage>
</organism>
<dbReference type="RefSeq" id="WP_119786656.1">
    <property type="nucleotide sequence ID" value="NZ_QYUQ01000002.1"/>
</dbReference>
<protein>
    <submittedName>
        <fullName evidence="2">DUF1302 domain-containing protein</fullName>
    </submittedName>
</protein>
<proteinExistence type="predicted"/>
<dbReference type="Proteomes" id="UP000266327">
    <property type="component" value="Unassembled WGS sequence"/>
</dbReference>
<keyword evidence="3" id="KW-1185">Reference proteome</keyword>
<name>A0A3A3G3U4_9BURK</name>
<dbReference type="EMBL" id="QYUQ01000002">
    <property type="protein sequence ID" value="RJG03157.1"/>
    <property type="molecule type" value="Genomic_DNA"/>
</dbReference>
<accession>A0A3A3G3U4</accession>
<evidence type="ECO:0000313" key="3">
    <source>
        <dbReference type="Proteomes" id="UP000266327"/>
    </source>
</evidence>
<comment type="caution">
    <text evidence="2">The sequence shown here is derived from an EMBL/GenBank/DDBJ whole genome shotgun (WGS) entry which is preliminary data.</text>
</comment>
<dbReference type="Pfam" id="PF06980">
    <property type="entry name" value="DUF1302"/>
    <property type="match status" value="1"/>
</dbReference>
<sequence length="547" mass="59626">MGKKSVEKRSEFKKRDVALAALSVAALLFPGAASAVKLEMDNPDLDIRWDNTVRYNAGVRAEDQDSRINNNPVFDESNMKFDKGDLVTNRLDLLSEFDFVYKKTSGFRVSASAWYDQAYHDDTVRGNPAFGSQNTYPGNRYTDFVKRYNKGLSGEILDAFVFTKFDVGGAPVGVKLGRHNVFWGESLFSLGNGIAYSQGPIDVRKALANPGTEVKELFLPLGQLSAQAQVTSELSVAAQYYYEWKPWRLPDGGTYFGGADFFSAGGGTNLALGPGFSIPFTGIGSRPKDRGDWGVMAKWAPEWLNGTVGFYYREFGEKLPWAVLNPAFTDAHLVYNDNVKLYGISLSKLLGDTSVGAELSYRKGGAFNSAFAPGTAGARGDSIHWLVNAVQYFGENAAWDSAVLIAEINGSHWRKVTSNAGVFQAEGTAACPGDKMDGCVTKNNVGINLKLEPLWYQVVPGVDLKMPLVFGIGIKGNGATLGGNREKNGSYSVGLAAEIQQRHFVTLSYNDYMVKFRDNGTAVTTDNGGGALYKDRGWVSLTYKTAF</sequence>
<keyword evidence="1" id="KW-0732">Signal</keyword>
<dbReference type="OrthoDB" id="8932625at2"/>
<gene>
    <name evidence="2" type="ORF">D3878_17475</name>
</gene>
<dbReference type="InterPro" id="IPR010727">
    <property type="entry name" value="DUF1302"/>
</dbReference>
<dbReference type="AlphaFoldDB" id="A0A3A3G3U4"/>
<evidence type="ECO:0000256" key="1">
    <source>
        <dbReference type="SAM" id="SignalP"/>
    </source>
</evidence>